<dbReference type="Pfam" id="PF12099">
    <property type="entry name" value="DUF3575"/>
    <property type="match status" value="1"/>
</dbReference>
<dbReference type="RefSeq" id="WP_019150944.1">
    <property type="nucleotide sequence ID" value="NZ_CP102252.1"/>
</dbReference>
<keyword evidence="3" id="KW-1185">Reference proteome</keyword>
<accession>A0ABY5V5X9</accession>
<reference evidence="2" key="1">
    <citation type="journal article" date="2022" name="Cell">
        <title>Design, construction, and in vivo augmentation of a complex gut microbiome.</title>
        <authorList>
            <person name="Cheng A.G."/>
            <person name="Ho P.Y."/>
            <person name="Aranda-Diaz A."/>
            <person name="Jain S."/>
            <person name="Yu F.B."/>
            <person name="Meng X."/>
            <person name="Wang M."/>
            <person name="Iakiviak M."/>
            <person name="Nagashima K."/>
            <person name="Zhao A."/>
            <person name="Murugkar P."/>
            <person name="Patil A."/>
            <person name="Atabakhsh K."/>
            <person name="Weakley A."/>
            <person name="Yan J."/>
            <person name="Brumbaugh A.R."/>
            <person name="Higginbottom S."/>
            <person name="Dimas A."/>
            <person name="Shiver A.L."/>
            <person name="Deutschbauer A."/>
            <person name="Neff N."/>
            <person name="Sonnenburg J.L."/>
            <person name="Huang K.C."/>
            <person name="Fischbach M.A."/>
        </authorList>
    </citation>
    <scope>NUCLEOTIDE SEQUENCE</scope>
    <source>
        <strain evidence="2">JC50</strain>
    </source>
</reference>
<gene>
    <name evidence="2" type="ORF">NQ519_11855</name>
</gene>
<feature type="chain" id="PRO_5047351296" evidence="1">
    <location>
        <begin position="20"/>
        <end position="178"/>
    </location>
</feature>
<name>A0ABY5V5X9_9BACT</name>
<feature type="signal peptide" evidence="1">
    <location>
        <begin position="1"/>
        <end position="19"/>
    </location>
</feature>
<proteinExistence type="predicted"/>
<organism evidence="2 3">
    <name type="scientific">Alistipes senegalensis JC50</name>
    <dbReference type="NCBI Taxonomy" id="1033732"/>
    <lineage>
        <taxon>Bacteria</taxon>
        <taxon>Pseudomonadati</taxon>
        <taxon>Bacteroidota</taxon>
        <taxon>Bacteroidia</taxon>
        <taxon>Bacteroidales</taxon>
        <taxon>Rikenellaceae</taxon>
        <taxon>Alistipes</taxon>
    </lineage>
</organism>
<protein>
    <submittedName>
        <fullName evidence="2">DUF3575 domain-containing protein</fullName>
    </submittedName>
</protein>
<sequence length="178" mass="20029">MKKLFILLLCVLAAHTASAQYTAVRVNALGWATGTLNAGVDVAVAQKWSVELSGYWNPISTESLRANVLAATIGVHCWRFEPHVGLFWGLHSTLAKYKVGNRRTRYNGWTTGIGSSVGYSWMLAKRWNFTLEGGVSIYYMDDLRWHPDPSPCEAIRYEHCRRVVLAPSKIEVAFSYLF</sequence>
<evidence type="ECO:0000313" key="3">
    <source>
        <dbReference type="Proteomes" id="UP001058267"/>
    </source>
</evidence>
<dbReference type="Proteomes" id="UP001058267">
    <property type="component" value="Chromosome"/>
</dbReference>
<dbReference type="EMBL" id="CP102252">
    <property type="protein sequence ID" value="UWN64444.1"/>
    <property type="molecule type" value="Genomic_DNA"/>
</dbReference>
<keyword evidence="1" id="KW-0732">Signal</keyword>
<dbReference type="InterPro" id="IPR021958">
    <property type="entry name" value="DUF3575"/>
</dbReference>
<evidence type="ECO:0000313" key="2">
    <source>
        <dbReference type="EMBL" id="UWN64444.1"/>
    </source>
</evidence>
<evidence type="ECO:0000256" key="1">
    <source>
        <dbReference type="SAM" id="SignalP"/>
    </source>
</evidence>